<dbReference type="CDD" id="cd22954">
    <property type="entry name" value="PLL_lectin"/>
    <property type="match status" value="1"/>
</dbReference>
<comment type="caution">
    <text evidence="2">The sequence shown here is derived from an EMBL/GenBank/DDBJ whole genome shotgun (WGS) entry which is preliminary data.</text>
</comment>
<gene>
    <name evidence="2" type="ORF">KOF26_14100</name>
</gene>
<proteinExistence type="predicted"/>
<dbReference type="RefSeq" id="WP_216326241.1">
    <property type="nucleotide sequence ID" value="NZ_JAHKRT010000007.1"/>
</dbReference>
<keyword evidence="3" id="KW-1185">Reference proteome</keyword>
<dbReference type="Pfam" id="PF26607">
    <property type="entry name" value="DUF8189"/>
    <property type="match status" value="1"/>
</dbReference>
<evidence type="ECO:0000259" key="1">
    <source>
        <dbReference type="Pfam" id="PF26607"/>
    </source>
</evidence>
<dbReference type="InterPro" id="IPR058502">
    <property type="entry name" value="PLL-like_beta-prop"/>
</dbReference>
<organism evidence="2 3">
    <name type="scientific">Sphingomonas quercus</name>
    <dbReference type="NCBI Taxonomy" id="2842451"/>
    <lineage>
        <taxon>Bacteria</taxon>
        <taxon>Pseudomonadati</taxon>
        <taxon>Pseudomonadota</taxon>
        <taxon>Alphaproteobacteria</taxon>
        <taxon>Sphingomonadales</taxon>
        <taxon>Sphingomonadaceae</taxon>
        <taxon>Sphingomonas</taxon>
    </lineage>
</organism>
<evidence type="ECO:0000313" key="2">
    <source>
        <dbReference type="EMBL" id="MBU3078990.1"/>
    </source>
</evidence>
<dbReference type="EMBL" id="JAHKRT010000007">
    <property type="protein sequence ID" value="MBU3078990.1"/>
    <property type="molecule type" value="Genomic_DNA"/>
</dbReference>
<feature type="domain" description="PLL-like beta propeller" evidence="1">
    <location>
        <begin position="386"/>
        <end position="664"/>
    </location>
</feature>
<name>A0ABS6BL04_9SPHN</name>
<sequence>MAGAPSLAFCGCCATQALRPQADTLNRPGLAAISFRVGSFATFRRALLENIVSDPRLAGLTSRADDEYAVTFMELFAAVGDVLTFYNERIANELFLRTARERDSVLRQVRLIGYHLRPGLAATTLLSFALDDGAEARIRAGFKVMSVPGQDEDPQTFETLEQLVAHGDLNAVPAFAPPAYFEAFQQGATTGLITARPALAVDDRLVVFGRGAIEEKKVTALTNAPEGERITFAPGIQTPFLWPGAARAARTLRRLRFFGHNAPLAQNLFVPASPPAVQWPKWVTSTIDGAFGALTSDYPLDGRIDDLQPGARLLVDAGPGQHPRLRTATVAAVDTRHTQLGPIEDSVTYATLRQTIAGRPSIAATPIGGHLLVARSGTGAAQFLDFPGVSPRRWHMLDDAEFTADVATTATASLRLDFFVRAAGRSLRQRRFFGSWGPWIEHGGVLTSAPVPLLRGSTLTVFAQGADAGCWFIDATAGVPGMWLPLGGLTASPPAPVSPDATSVVVFVRGYDRGLWYRRWDGSVWSDWTPLGGQLASGPAAASTGSGRIDVVARDDAGDLIHRGFDGAQWSAWRSLGGDCRGEPAILAGGGDRVDIFVRGKAELQTIARDGANWSGWTALGPVGGDPAAVRDTAGLHVYAEGPDGAIVQRTLAAGIWGPWLAHGDGLGAIADRRATRIYELDPQDVIFAPYAYPPSIATGSLALRRAGEGSPGFDRLTRNRKILISSPAGLLPAKIVSTRPAASVPGGLPDHLIVDFSPPPPAPLVDAVVLGNVAAASHGETQPDEPLGHGDGGKPFQSFTLQRSPVTFIPSATNIAGDAALQILVNGERWSPSPSFFARRASERVYTARQSDAGETIVTFGDGVTGARLPSGALNVVARYRKGIGLGGRMRAGQLSTPLERPPGLRAVTNPVVADGAADPEVLADARAAAPGTVRVFGRAVSLLDFEWLATSSGMVARAYATWVWRDMERAAHLTVAAPGGERLSAAALATLHAGLRAASDPNRPLSIANLVRVPLVVKGKIVADPAFDADEVKARALDALVRHFAFETMPLGHAAHASAVYAALQNAKGVIAADVDVFQLKGYQDLTAVERAIRSVTTDPLQPHIRIFPARPTPPPGEIDRYARAGFDGPSPPPVLAAEQAYIADPALDIGLTIVEAL</sequence>
<accession>A0ABS6BL04</accession>
<dbReference type="Proteomes" id="UP000776276">
    <property type="component" value="Unassembled WGS sequence"/>
</dbReference>
<protein>
    <recommendedName>
        <fullName evidence="1">PLL-like beta propeller domain-containing protein</fullName>
    </recommendedName>
</protein>
<reference evidence="2 3" key="1">
    <citation type="submission" date="2021-06" db="EMBL/GenBank/DDBJ databases">
        <title>Sphingomonas sp. XMGL2, whole genome shotgun sequencing project.</title>
        <authorList>
            <person name="Zhao G."/>
            <person name="Shen L."/>
        </authorList>
    </citation>
    <scope>NUCLEOTIDE SEQUENCE [LARGE SCALE GENOMIC DNA]</scope>
    <source>
        <strain evidence="2 3">XMGL2</strain>
    </source>
</reference>
<evidence type="ECO:0000313" key="3">
    <source>
        <dbReference type="Proteomes" id="UP000776276"/>
    </source>
</evidence>